<accession>A0ABR4EPJ3</accession>
<comment type="caution">
    <text evidence="3">The sequence shown here is derived from an EMBL/GenBank/DDBJ whole genome shotgun (WGS) entry which is preliminary data.</text>
</comment>
<keyword evidence="1" id="KW-1133">Transmembrane helix</keyword>
<feature type="transmembrane region" description="Helical" evidence="1">
    <location>
        <begin position="544"/>
        <end position="565"/>
    </location>
</feature>
<evidence type="ECO:0000256" key="1">
    <source>
        <dbReference type="SAM" id="Phobius"/>
    </source>
</evidence>
<dbReference type="Pfam" id="PF06985">
    <property type="entry name" value="HET"/>
    <property type="match status" value="1"/>
</dbReference>
<reference evidence="3 4" key="1">
    <citation type="submission" date="2024-03" db="EMBL/GenBank/DDBJ databases">
        <title>A high-quality draft genome sequence of Diaporthe vaccinii, a causative agent of upright dieback and viscid rot disease in cranberry plants.</title>
        <authorList>
            <person name="Sarrasin M."/>
            <person name="Lang B.F."/>
            <person name="Burger G."/>
        </authorList>
    </citation>
    <scope>NUCLEOTIDE SEQUENCE [LARGE SCALE GENOMIC DNA]</scope>
    <source>
        <strain evidence="3 4">IS7</strain>
    </source>
</reference>
<evidence type="ECO:0000313" key="3">
    <source>
        <dbReference type="EMBL" id="KAL2284364.1"/>
    </source>
</evidence>
<name>A0ABR4EPJ3_9PEZI</name>
<protein>
    <recommendedName>
        <fullName evidence="2">Heterokaryon incompatibility domain-containing protein</fullName>
    </recommendedName>
</protein>
<feature type="domain" description="Heterokaryon incompatibility" evidence="2">
    <location>
        <begin position="32"/>
        <end position="167"/>
    </location>
</feature>
<keyword evidence="1" id="KW-0812">Transmembrane</keyword>
<evidence type="ECO:0000259" key="2">
    <source>
        <dbReference type="Pfam" id="PF06985"/>
    </source>
</evidence>
<dbReference type="InterPro" id="IPR010730">
    <property type="entry name" value="HET"/>
</dbReference>
<sequence>MASSSSNTPITFARFVAGRLERFQAPINDLEYLAISHVWGDPSLLEPRDVPGIDGKVLCTPEKADYIEQELPMKVGTKPFWMDILTVDQTNKDAVTAITKFIPLLFRNASCTIVLRECDGFYDCCREAVEGFDDYGSFLEKMVSHHPAHDSHVRVESYLQRLWTLEECLLSRTVQFTVGSNNAPRVAKDTNDPANAWYKSQIDSQTICDSLYTLACVFTGSNEPDIVAFLRAYINCSTIKKPSTNQMDKAIDIFDGNLRTFHLSSPRASTKHRDYVLATMPQFPWYTVPIDAKKMSFGEIFQDLHTQASARGHGFAFKILASMTDATVEDHQERAWLPSLNLPEPQCLGDFLKLMGGRMPESATDENGPLHITTQVRVREWLKNENPNTMLEAISNTMKLCSQYFDESHRAGELSKYGNFPSRQWDLDDIDAMHFGWLRRGDRNTIRTLEDGEGTHVVYGGGWDYHEQPDWIYEDFIEIHDDTAQEPGHVQAHSHPGQSEPLLQYARKVLDHMWSGDLHGDSNVSQKSDWEHFRRQMFPRWPEPLIRALMLLTGLIGCGLGLSAAAWANRYFVPVYVGVGKTVVVGLMARHVRSPPTDRREPRQFLSVGRHHPSTPATKGKDILLVNPETGLAVGLLPDFLPTVSVPDEVYAQRMADLYHGFAQVLPDNTVRILHLPLSVSKKKEEAAQAS</sequence>
<keyword evidence="4" id="KW-1185">Reference proteome</keyword>
<organism evidence="3 4">
    <name type="scientific">Diaporthe vaccinii</name>
    <dbReference type="NCBI Taxonomy" id="105482"/>
    <lineage>
        <taxon>Eukaryota</taxon>
        <taxon>Fungi</taxon>
        <taxon>Dikarya</taxon>
        <taxon>Ascomycota</taxon>
        <taxon>Pezizomycotina</taxon>
        <taxon>Sordariomycetes</taxon>
        <taxon>Sordariomycetidae</taxon>
        <taxon>Diaporthales</taxon>
        <taxon>Diaporthaceae</taxon>
        <taxon>Diaporthe</taxon>
        <taxon>Diaporthe eres species complex</taxon>
    </lineage>
</organism>
<keyword evidence="1" id="KW-0472">Membrane</keyword>
<dbReference type="Proteomes" id="UP001600888">
    <property type="component" value="Unassembled WGS sequence"/>
</dbReference>
<evidence type="ECO:0000313" key="4">
    <source>
        <dbReference type="Proteomes" id="UP001600888"/>
    </source>
</evidence>
<proteinExistence type="predicted"/>
<gene>
    <name evidence="3" type="ORF">FJTKL_09063</name>
</gene>
<dbReference type="EMBL" id="JBAWTH010000037">
    <property type="protein sequence ID" value="KAL2284364.1"/>
    <property type="molecule type" value="Genomic_DNA"/>
</dbReference>